<evidence type="ECO:0000313" key="4">
    <source>
        <dbReference type="Proteomes" id="UP000005226"/>
    </source>
</evidence>
<dbReference type="InterPro" id="IPR000477">
    <property type="entry name" value="RT_dom"/>
</dbReference>
<dbReference type="GO" id="GO:0003824">
    <property type="term" value="F:catalytic activity"/>
    <property type="evidence" value="ECO:0007669"/>
    <property type="project" value="InterPro"/>
</dbReference>
<reference evidence="3 4" key="1">
    <citation type="journal article" date="2011" name="Genome Biol. Evol.">
        <title>Integration of the genetic map and genome assembly of fugu facilitates insights into distinct features of genome evolution in teleosts and mammals.</title>
        <authorList>
            <person name="Kai W."/>
            <person name="Kikuchi K."/>
            <person name="Tohari S."/>
            <person name="Chew A.K."/>
            <person name="Tay A."/>
            <person name="Fujiwara A."/>
            <person name="Hosoya S."/>
            <person name="Suetake H."/>
            <person name="Naruse K."/>
            <person name="Brenner S."/>
            <person name="Suzuki Y."/>
            <person name="Venkatesh B."/>
        </authorList>
    </citation>
    <scope>NUCLEOTIDE SEQUENCE [LARGE SCALE GENOMIC DNA]</scope>
</reference>
<organism evidence="3 4">
    <name type="scientific">Takifugu rubripes</name>
    <name type="common">Japanese pufferfish</name>
    <name type="synonym">Fugu rubripes</name>
    <dbReference type="NCBI Taxonomy" id="31033"/>
    <lineage>
        <taxon>Eukaryota</taxon>
        <taxon>Metazoa</taxon>
        <taxon>Chordata</taxon>
        <taxon>Craniata</taxon>
        <taxon>Vertebrata</taxon>
        <taxon>Euteleostomi</taxon>
        <taxon>Actinopterygii</taxon>
        <taxon>Neopterygii</taxon>
        <taxon>Teleostei</taxon>
        <taxon>Neoteleostei</taxon>
        <taxon>Acanthomorphata</taxon>
        <taxon>Eupercaria</taxon>
        <taxon>Tetraodontiformes</taxon>
        <taxon>Tetradontoidea</taxon>
        <taxon>Tetraodontidae</taxon>
        <taxon>Takifugu</taxon>
    </lineage>
</organism>
<feature type="chain" id="PRO_5025369525" description="Reverse transcriptase domain-containing protein" evidence="1">
    <location>
        <begin position="16"/>
        <end position="1312"/>
    </location>
</feature>
<feature type="domain" description="Reverse transcriptase" evidence="2">
    <location>
        <begin position="514"/>
        <end position="787"/>
    </location>
</feature>
<evidence type="ECO:0000259" key="2">
    <source>
        <dbReference type="PROSITE" id="PS50878"/>
    </source>
</evidence>
<evidence type="ECO:0000256" key="1">
    <source>
        <dbReference type="SAM" id="SignalP"/>
    </source>
</evidence>
<dbReference type="CDD" id="cd09076">
    <property type="entry name" value="L1-EN"/>
    <property type="match status" value="1"/>
</dbReference>
<reference evidence="3" key="2">
    <citation type="submission" date="2025-08" db="UniProtKB">
        <authorList>
            <consortium name="Ensembl"/>
        </authorList>
    </citation>
    <scope>IDENTIFICATION</scope>
</reference>
<dbReference type="PROSITE" id="PS50878">
    <property type="entry name" value="RT_POL"/>
    <property type="match status" value="1"/>
</dbReference>
<accession>A0A674NTM1</accession>
<dbReference type="Ensembl" id="ENSTRUT00000060168.1">
    <property type="protein sequence ID" value="ENSTRUP00000076769.1"/>
    <property type="gene ID" value="ENSTRUG00000033210.1"/>
</dbReference>
<dbReference type="InterPro" id="IPR036691">
    <property type="entry name" value="Endo/exonu/phosph_ase_sf"/>
</dbReference>
<reference evidence="3" key="3">
    <citation type="submission" date="2025-09" db="UniProtKB">
        <authorList>
            <consortium name="Ensembl"/>
        </authorList>
    </citation>
    <scope>IDENTIFICATION</scope>
</reference>
<dbReference type="Pfam" id="PF03372">
    <property type="entry name" value="Exo_endo_phos"/>
    <property type="match status" value="1"/>
</dbReference>
<dbReference type="SUPFAM" id="SSF56672">
    <property type="entry name" value="DNA/RNA polymerases"/>
    <property type="match status" value="1"/>
</dbReference>
<keyword evidence="4" id="KW-1185">Reference proteome</keyword>
<evidence type="ECO:0000313" key="3">
    <source>
        <dbReference type="Ensembl" id="ENSTRUP00000076769.1"/>
    </source>
</evidence>
<proteinExistence type="predicted"/>
<dbReference type="CDD" id="cd01650">
    <property type="entry name" value="RT_nLTR_like"/>
    <property type="match status" value="1"/>
</dbReference>
<name>A0A674NTM1_TAKRU</name>
<dbReference type="GeneTree" id="ENSGT00940000163737"/>
<dbReference type="InParanoid" id="A0A674NTM1"/>
<dbReference type="PANTHER" id="PTHR19446">
    <property type="entry name" value="REVERSE TRANSCRIPTASES"/>
    <property type="match status" value="1"/>
</dbReference>
<sequence>MCCITFLFFAAPSTASPLQASMNKLRVASLNINGGRDPQKRALVAVMVAQKKLDILLLQETHSDGDNEVDWGLWWRGLSRFSHGTNLSAGVATLFSPRLDVRVTSTTEIAAGRALAVRAEVQGFVFCLINIYAPSQGSDRLDLFQKVSSFVERCGQDECVVMGGDWNCTTDVTLDRIGQEPHLQSAAVLSRLGAELGMVDVWRVKHPTSRQYTWVKVVDGIISAARLDRFYLSQGFSNRLVNSHIYPVGFTDHHLATFDFLISQTHKCSSYWHFNVKLLQDTEFSRRFEAFWGTWRGRKGDFECLGQWWEVGKAHIRSFCQQYSSHTTTRVKHTIEHLEREIRDLEGSFSTHTSTEGHTLRQKRQELSSFLQERVKGALVRSRFTSIKEMDAPTSFFFNLERSVSRAKQMLCLRLPDGTMTADQGEMRRHAVDFYGTLYRAEDCSREDELLQGLPWLSQRDRSTLDADITLDEFTAAVGQMASGRAPGLDGLPADFYKHFWRCLGADLWEVLQECTHTGRLPTSCQTAVLSLIPKKGDLALLKNWRPVALLCTDYKLLSKVLANRLKNHLDLLVHRDQSYCVPDRSIMDNLFLMRDLFHLCKLYDIDVGVISLDQEKAFDRVDHKFLFSTLRAFGFGDVFLSLLSLLYRDACCLVKVGGGLSCPVSVQRGIRQGCPISGQLYSLAIEPLLNNLRTRLSGLLLPGLPERPQLVVSAYADDINVFVRDQGDVDNLIDSLDHYQEASSAKVNWEKSEALQVGPWAGRDRPRLPGNLSWGRQGLKVLGVFLGTETFENKNWEGAVEQVRTRLSKWKWLLPQLSYRGRVLIANNLVALTLWHRLTVLPSPAGLIERVQKLIEDFFWSGQHWLRSAVLYLPVQEGGQGLVDIASRVTAFRLQAAQRLLYSFGVPWTDMACLLLRKAGRLGYDKHLFLLQPQSMDLTGLTPFYQSVLKAWQVLSFKHKAVTIPGMWIFEEPLFGNSIITSRVLSSATLRSRLRDAGVVKLGHLLKTSVLNLSDRLNMRSSRLLLQLVREVCASLPEALRVFVLDPSVSELWDNKCEYVFPSLAVCPAVGQWQPEEDDLLSLKSSVSVDFEGVGRKDLYILAVKVRNLRPLEGLKASGWTSFFGAGSSPGGCWRSLYKPPVDKRTGDLQWRIVHGAIATNRYLVHLDPSTGDGCPFCSQSETIHHLFVQCPRLVGLFGQLQRWFLGLGEGFSFRTFIFGPHYRARRKAVHQLVNVLSGTAKLAIWKTRKNRVRGQGSEDVVTMMTGLLAARLRVEFNFYKLTGQIGTFEDIWGVRDVLSSVRENCLILNF</sequence>
<dbReference type="Proteomes" id="UP000005226">
    <property type="component" value="Chromosome 7"/>
</dbReference>
<dbReference type="SUPFAM" id="SSF56219">
    <property type="entry name" value="DNase I-like"/>
    <property type="match status" value="1"/>
</dbReference>
<dbReference type="Gene3D" id="3.60.10.10">
    <property type="entry name" value="Endonuclease/exonuclease/phosphatase"/>
    <property type="match status" value="1"/>
</dbReference>
<protein>
    <recommendedName>
        <fullName evidence="2">Reverse transcriptase domain-containing protein</fullName>
    </recommendedName>
</protein>
<dbReference type="InterPro" id="IPR043502">
    <property type="entry name" value="DNA/RNA_pol_sf"/>
</dbReference>
<feature type="signal peptide" evidence="1">
    <location>
        <begin position="1"/>
        <end position="15"/>
    </location>
</feature>
<dbReference type="Pfam" id="PF00078">
    <property type="entry name" value="RVT_1"/>
    <property type="match status" value="1"/>
</dbReference>
<dbReference type="InterPro" id="IPR005135">
    <property type="entry name" value="Endo/exonuclease/phosphatase"/>
</dbReference>
<keyword evidence="1" id="KW-0732">Signal</keyword>
<dbReference type="OMA" id="MWLFEEP"/>